<accession>A0A6C0LR01</accession>
<evidence type="ECO:0008006" key="2">
    <source>
        <dbReference type="Google" id="ProtNLM"/>
    </source>
</evidence>
<reference evidence="1" key="1">
    <citation type="journal article" date="2020" name="Nature">
        <title>Giant virus diversity and host interactions through global metagenomics.</title>
        <authorList>
            <person name="Schulz F."/>
            <person name="Roux S."/>
            <person name="Paez-Espino D."/>
            <person name="Jungbluth S."/>
            <person name="Walsh D.A."/>
            <person name="Denef V.J."/>
            <person name="McMahon K.D."/>
            <person name="Konstantinidis K.T."/>
            <person name="Eloe-Fadrosh E.A."/>
            <person name="Kyrpides N.C."/>
            <person name="Woyke T."/>
        </authorList>
    </citation>
    <scope>NUCLEOTIDE SEQUENCE</scope>
    <source>
        <strain evidence="1">GVMAG-M-3300027963-41</strain>
    </source>
</reference>
<dbReference type="EMBL" id="MN740534">
    <property type="protein sequence ID" value="QHU32024.1"/>
    <property type="molecule type" value="Genomic_DNA"/>
</dbReference>
<protein>
    <recommendedName>
        <fullName evidence="2">Exostosin GT47 domain-containing protein</fullName>
    </recommendedName>
</protein>
<proteinExistence type="predicted"/>
<sequence>MLWSKGPLRNAYSSKGTEYLATEEELINHVKSATRVLWIRNGSLGPLRTTDLDIVAKHLDKLSSPVTLITSDGDRLVPHSYKPQTVQAILNHPNILKWHTQNYDKTTENEKLGYIPIGFDFHTPKWLINNKPSEKTEFMLETNKTAPPKIRDKVFLDAHLTGSSLERENLYATVRNNPSLICLKSQVPFTDITKIYNMYQFVLSPPGRGFDCHRTWELFLAGCIVIVKSSPLDDMFKHHKLPVVILKNWAELNENLDQKLKQWYDDLIDLTTPETILPKLQFEYWLKN</sequence>
<name>A0A6C0LR01_9ZZZZ</name>
<organism evidence="1">
    <name type="scientific">viral metagenome</name>
    <dbReference type="NCBI Taxonomy" id="1070528"/>
    <lineage>
        <taxon>unclassified sequences</taxon>
        <taxon>metagenomes</taxon>
        <taxon>organismal metagenomes</taxon>
    </lineage>
</organism>
<evidence type="ECO:0000313" key="1">
    <source>
        <dbReference type="EMBL" id="QHU32024.1"/>
    </source>
</evidence>
<dbReference type="AlphaFoldDB" id="A0A6C0LR01"/>